<organism evidence="4">
    <name type="scientific">Absidia glauca</name>
    <name type="common">Pin mould</name>
    <dbReference type="NCBI Taxonomy" id="4829"/>
    <lineage>
        <taxon>Eukaryota</taxon>
        <taxon>Fungi</taxon>
        <taxon>Fungi incertae sedis</taxon>
        <taxon>Mucoromycota</taxon>
        <taxon>Mucoromycotina</taxon>
        <taxon>Mucoromycetes</taxon>
        <taxon>Mucorales</taxon>
        <taxon>Cunninghamellaceae</taxon>
        <taxon>Absidia</taxon>
    </lineage>
</organism>
<dbReference type="Gene3D" id="3.90.190.10">
    <property type="entry name" value="Protein tyrosine phosphatase superfamily"/>
    <property type="match status" value="1"/>
</dbReference>
<dbReference type="InterPro" id="IPR000387">
    <property type="entry name" value="Tyr_Pase_dom"/>
</dbReference>
<name>A0A163ITA3_ABSGL</name>
<dbReference type="STRING" id="4829.A0A163ITA3"/>
<dbReference type="SUPFAM" id="SSF52799">
    <property type="entry name" value="(Phosphotyrosine protein) phosphatases II"/>
    <property type="match status" value="1"/>
</dbReference>
<feature type="domain" description="Tyrosine specific protein phosphatases" evidence="3">
    <location>
        <begin position="169"/>
        <end position="228"/>
    </location>
</feature>
<reference evidence="4" key="1">
    <citation type="submission" date="2016-04" db="EMBL/GenBank/DDBJ databases">
        <authorList>
            <person name="Evans L.H."/>
            <person name="Alamgir A."/>
            <person name="Owens N."/>
            <person name="Weber N.D."/>
            <person name="Virtaneva K."/>
            <person name="Barbian K."/>
            <person name="Babar A."/>
            <person name="Rosenke K."/>
        </authorList>
    </citation>
    <scope>NUCLEOTIDE SEQUENCE [LARGE SCALE GENOMIC DNA]</scope>
    <source>
        <strain evidence="4">CBS 101.48</strain>
    </source>
</reference>
<dbReference type="OrthoDB" id="266663at2759"/>
<feature type="region of interest" description="Disordered" evidence="2">
    <location>
        <begin position="62"/>
        <end position="82"/>
    </location>
</feature>
<accession>A0A163ITA3</accession>
<evidence type="ECO:0000256" key="1">
    <source>
        <dbReference type="ARBA" id="ARBA00022801"/>
    </source>
</evidence>
<keyword evidence="1" id="KW-0378">Hydrolase</keyword>
<evidence type="ECO:0000313" key="4">
    <source>
        <dbReference type="EMBL" id="SAL95170.1"/>
    </source>
</evidence>
<feature type="compositionally biased region" description="Polar residues" evidence="2">
    <location>
        <begin position="1"/>
        <end position="10"/>
    </location>
</feature>
<dbReference type="OMA" id="ADISYLE"/>
<dbReference type="InterPro" id="IPR057023">
    <property type="entry name" value="PTP-SAK"/>
</dbReference>
<dbReference type="EMBL" id="LT550258">
    <property type="protein sequence ID" value="SAL95170.1"/>
    <property type="molecule type" value="Genomic_DNA"/>
</dbReference>
<dbReference type="InParanoid" id="A0A163ITA3"/>
<feature type="region of interest" description="Disordered" evidence="2">
    <location>
        <begin position="1"/>
        <end position="28"/>
    </location>
</feature>
<keyword evidence="5" id="KW-1185">Reference proteome</keyword>
<dbReference type="Pfam" id="PF22784">
    <property type="entry name" value="PTP-SAK"/>
    <property type="match status" value="1"/>
</dbReference>
<evidence type="ECO:0000259" key="3">
    <source>
        <dbReference type="PROSITE" id="PS50056"/>
    </source>
</evidence>
<evidence type="ECO:0000256" key="2">
    <source>
        <dbReference type="SAM" id="MobiDB-lite"/>
    </source>
</evidence>
<feature type="compositionally biased region" description="Pro residues" evidence="2">
    <location>
        <begin position="64"/>
        <end position="73"/>
    </location>
</feature>
<dbReference type="InterPro" id="IPR029021">
    <property type="entry name" value="Prot-tyrosine_phosphatase-like"/>
</dbReference>
<dbReference type="PROSITE" id="PS50056">
    <property type="entry name" value="TYR_PHOSPHATASE_2"/>
    <property type="match status" value="1"/>
</dbReference>
<dbReference type="AlphaFoldDB" id="A0A163ITA3"/>
<proteinExistence type="predicted"/>
<evidence type="ECO:0000313" key="5">
    <source>
        <dbReference type="Proteomes" id="UP000078561"/>
    </source>
</evidence>
<dbReference type="GO" id="GO:0016791">
    <property type="term" value="F:phosphatase activity"/>
    <property type="evidence" value="ECO:0007669"/>
    <property type="project" value="UniProtKB-ARBA"/>
</dbReference>
<dbReference type="InterPro" id="IPR050561">
    <property type="entry name" value="PTP"/>
</dbReference>
<sequence length="296" mass="32735">MSSSSPSSFGQVAVMDHDPSLSRPSVPKTSISHPINISWVLPTDYLPLLTYGPLDISDLVLLDTPPPPPPPPSSSSNGKVMGNLALSSCPGKKVRLSGPVRGRAAINRDLDLDFTRMRSFGITTLVCCLEDSELDYLGASWSLYETAAQQHGLHVLRLPMIEGSCPTSLTAMDHVMEVVNRKIWNGENVLTHCRGGVGRAGLFACCWLLNNTLCMTAERAIRFVRVRRSPKAIETMRQAEYVIRYYQALITKQQQQQQQQQLQQQQNSLELVHSDLTLSVPSLLEIAQLEASLRLL</sequence>
<dbReference type="Proteomes" id="UP000078561">
    <property type="component" value="Unassembled WGS sequence"/>
</dbReference>
<protein>
    <recommendedName>
        <fullName evidence="3">Tyrosine specific protein phosphatases domain-containing protein</fullName>
    </recommendedName>
</protein>
<dbReference type="FunFam" id="3.90.190.10:FF:000157">
    <property type="entry name" value="Protein-tyrosine phosphatase"/>
    <property type="match status" value="1"/>
</dbReference>
<dbReference type="PANTHER" id="PTHR23339">
    <property type="entry name" value="TYROSINE SPECIFIC PROTEIN PHOSPHATASE AND DUAL SPECIFICITY PROTEIN PHOSPHATASE"/>
    <property type="match status" value="1"/>
</dbReference>
<gene>
    <name evidence="4" type="primary">ABSGL_00485.1 scaffold 786</name>
</gene>